<keyword evidence="6" id="KW-0106">Calcium</keyword>
<name>A0A517NZV4_9BACT</name>
<feature type="signal peptide" evidence="8">
    <location>
        <begin position="1"/>
        <end position="32"/>
    </location>
</feature>
<evidence type="ECO:0000259" key="9">
    <source>
        <dbReference type="PROSITE" id="PS50222"/>
    </source>
</evidence>
<feature type="domain" description="EF-hand" evidence="9">
    <location>
        <begin position="719"/>
        <end position="744"/>
    </location>
</feature>
<dbReference type="InterPro" id="IPR024607">
    <property type="entry name" value="Sulfatase_CS"/>
</dbReference>
<evidence type="ECO:0000256" key="6">
    <source>
        <dbReference type="ARBA" id="ARBA00022837"/>
    </source>
</evidence>
<dbReference type="InterPro" id="IPR050738">
    <property type="entry name" value="Sulfatase"/>
</dbReference>
<keyword evidence="3" id="KW-0479">Metal-binding</keyword>
<dbReference type="PANTHER" id="PTHR42693">
    <property type="entry name" value="ARYLSULFATASE FAMILY MEMBER"/>
    <property type="match status" value="1"/>
</dbReference>
<dbReference type="GO" id="GO:0004065">
    <property type="term" value="F:arylsulfatase activity"/>
    <property type="evidence" value="ECO:0007669"/>
    <property type="project" value="UniProtKB-EC"/>
</dbReference>
<sequence length="744" mass="82782" precursor="true">MSTLLMSKPAMSQFSIALLVASLLFAHSEAMADRAQERPARPNIVLLLTDDLGWQDVKCYDIDEPCPYETPNIDALAKKGVMFWQGYSPTPVCASSRCAILSGVHAARAQKTSVRGGSPPVPLNKASTLIAPWQRYGLPPEELTLPKILQRNGYVTGHSGKWHLSKGGERDDANREPFGFDYTRCDRGSRQSMPNRLSGFATAAADDPYRLDANGYPYHQTNEDALTFLKNSKDKPFFLYYATWLVHAPIHTRSEEHLQKYAKRLGTDPAHTPKKDTPGQQNPFFASMVQELDYYIGQVFGYLDQTEDPRWPGHMLSENTYLIFTSDNGGMEGSPAERYTDNQPLLLGKISAMEGGTRVPLIITGPGIPSDVQTDVMANGLDFYPTILSMAGVEKPSGKPLDGCDLTPLLLNDPTEPSLVKQADGSVRDTMVWHFPVGVALESTIRIGDYKLVHNYDHVNHLETPKLELFRLYETTGGVQKRADIEEANDLAESMPEKTKAMAAKLTEILDAMNATYPYYNPDCRDDLPNKGSVPMLVSQTRSGNTVEFRYRENGAKVVRADLIYTVNGNDRDEEWLRVLANIPLQGTITAELPKGTTHYYVNLIDDNKFLVCYPKVLGDKRSLTAGAIGVEAGVATNAGAPSTKKPKGIASGPKTERFNDLDTNKDGKVGEQEYLRPFVAGFDRKDKDSDGELSPDEHSHPSFEHADQDKDRRLTRDEYQSIHLRHFSKFDKNQDGFLSPDEF</sequence>
<dbReference type="SUPFAM" id="SSF47473">
    <property type="entry name" value="EF-hand"/>
    <property type="match status" value="1"/>
</dbReference>
<gene>
    <name evidence="10" type="primary">atsA_67</name>
    <name evidence="10" type="ORF">K239x_46720</name>
</gene>
<feature type="chain" id="PRO_5022093950" evidence="8">
    <location>
        <begin position="33"/>
        <end position="744"/>
    </location>
</feature>
<dbReference type="Pfam" id="PF00884">
    <property type="entry name" value="Sulfatase"/>
    <property type="match status" value="1"/>
</dbReference>
<dbReference type="InterPro" id="IPR002048">
    <property type="entry name" value="EF_hand_dom"/>
</dbReference>
<comment type="cofactor">
    <cofactor evidence="1">
        <name>Ca(2+)</name>
        <dbReference type="ChEBI" id="CHEBI:29108"/>
    </cofactor>
</comment>
<dbReference type="PROSITE" id="PS00149">
    <property type="entry name" value="SULFATASE_2"/>
    <property type="match status" value="1"/>
</dbReference>
<dbReference type="InterPro" id="IPR017850">
    <property type="entry name" value="Alkaline_phosphatase_core_sf"/>
</dbReference>
<dbReference type="RefSeq" id="WP_419189265.1">
    <property type="nucleotide sequence ID" value="NZ_CP036526.1"/>
</dbReference>
<evidence type="ECO:0000313" key="10">
    <source>
        <dbReference type="EMBL" id="QDT12660.1"/>
    </source>
</evidence>
<dbReference type="Gene3D" id="1.10.238.10">
    <property type="entry name" value="EF-hand"/>
    <property type="match status" value="1"/>
</dbReference>
<evidence type="ECO:0000256" key="1">
    <source>
        <dbReference type="ARBA" id="ARBA00001913"/>
    </source>
</evidence>
<feature type="compositionally biased region" description="Basic and acidic residues" evidence="7">
    <location>
        <begin position="655"/>
        <end position="670"/>
    </location>
</feature>
<keyword evidence="11" id="KW-1185">Reference proteome</keyword>
<dbReference type="Proteomes" id="UP000319817">
    <property type="component" value="Chromosome"/>
</dbReference>
<evidence type="ECO:0000256" key="4">
    <source>
        <dbReference type="ARBA" id="ARBA00022729"/>
    </source>
</evidence>
<keyword evidence="5 10" id="KW-0378">Hydrolase</keyword>
<evidence type="ECO:0000256" key="3">
    <source>
        <dbReference type="ARBA" id="ARBA00022723"/>
    </source>
</evidence>
<reference evidence="10 11" key="1">
    <citation type="submission" date="2019-02" db="EMBL/GenBank/DDBJ databases">
        <title>Deep-cultivation of Planctomycetes and their phenomic and genomic characterization uncovers novel biology.</title>
        <authorList>
            <person name="Wiegand S."/>
            <person name="Jogler M."/>
            <person name="Boedeker C."/>
            <person name="Pinto D."/>
            <person name="Vollmers J."/>
            <person name="Rivas-Marin E."/>
            <person name="Kohn T."/>
            <person name="Peeters S.H."/>
            <person name="Heuer A."/>
            <person name="Rast P."/>
            <person name="Oberbeckmann S."/>
            <person name="Bunk B."/>
            <person name="Jeske O."/>
            <person name="Meyerdierks A."/>
            <person name="Storesund J.E."/>
            <person name="Kallscheuer N."/>
            <person name="Luecker S."/>
            <person name="Lage O.M."/>
            <person name="Pohl T."/>
            <person name="Merkel B.J."/>
            <person name="Hornburger P."/>
            <person name="Mueller R.-W."/>
            <person name="Bruemmer F."/>
            <person name="Labrenz M."/>
            <person name="Spormann A.M."/>
            <person name="Op den Camp H."/>
            <person name="Overmann J."/>
            <person name="Amann R."/>
            <person name="Jetten M.S.M."/>
            <person name="Mascher T."/>
            <person name="Medema M.H."/>
            <person name="Devos D.P."/>
            <person name="Kaster A.-K."/>
            <person name="Ovreas L."/>
            <person name="Rohde M."/>
            <person name="Galperin M.Y."/>
            <person name="Jogler C."/>
        </authorList>
    </citation>
    <scope>NUCLEOTIDE SEQUENCE [LARGE SCALE GENOMIC DNA]</scope>
    <source>
        <strain evidence="10 11">K23_9</strain>
    </source>
</reference>
<feature type="compositionally biased region" description="Basic and acidic residues" evidence="7">
    <location>
        <begin position="683"/>
        <end position="718"/>
    </location>
</feature>
<dbReference type="EMBL" id="CP036526">
    <property type="protein sequence ID" value="QDT12660.1"/>
    <property type="molecule type" value="Genomic_DNA"/>
</dbReference>
<dbReference type="PROSITE" id="PS50222">
    <property type="entry name" value="EF_HAND_2"/>
    <property type="match status" value="1"/>
</dbReference>
<protein>
    <submittedName>
        <fullName evidence="10">Arylsulfatase</fullName>
        <ecNumber evidence="10">3.1.6.1</ecNumber>
    </submittedName>
</protein>
<evidence type="ECO:0000256" key="7">
    <source>
        <dbReference type="SAM" id="MobiDB-lite"/>
    </source>
</evidence>
<dbReference type="Pfam" id="PF13202">
    <property type="entry name" value="EF-hand_5"/>
    <property type="match status" value="2"/>
</dbReference>
<dbReference type="EC" id="3.1.6.1" evidence="10"/>
<dbReference type="PANTHER" id="PTHR42693:SF42">
    <property type="entry name" value="ARYLSULFATASE G"/>
    <property type="match status" value="1"/>
</dbReference>
<evidence type="ECO:0000256" key="5">
    <source>
        <dbReference type="ARBA" id="ARBA00022801"/>
    </source>
</evidence>
<dbReference type="InterPro" id="IPR011992">
    <property type="entry name" value="EF-hand-dom_pair"/>
</dbReference>
<dbReference type="AlphaFoldDB" id="A0A517NZV4"/>
<comment type="similarity">
    <text evidence="2">Belongs to the sulfatase family.</text>
</comment>
<dbReference type="InterPro" id="IPR000917">
    <property type="entry name" value="Sulfatase_N"/>
</dbReference>
<dbReference type="PROSITE" id="PS00018">
    <property type="entry name" value="EF_HAND_1"/>
    <property type="match status" value="2"/>
</dbReference>
<feature type="region of interest" description="Disordered" evidence="7">
    <location>
        <begin position="638"/>
        <end position="670"/>
    </location>
</feature>
<evidence type="ECO:0000256" key="2">
    <source>
        <dbReference type="ARBA" id="ARBA00008779"/>
    </source>
</evidence>
<accession>A0A517NZV4</accession>
<dbReference type="InterPro" id="IPR018247">
    <property type="entry name" value="EF_Hand_1_Ca_BS"/>
</dbReference>
<dbReference type="GO" id="GO:0005509">
    <property type="term" value="F:calcium ion binding"/>
    <property type="evidence" value="ECO:0007669"/>
    <property type="project" value="InterPro"/>
</dbReference>
<dbReference type="SUPFAM" id="SSF53649">
    <property type="entry name" value="Alkaline phosphatase-like"/>
    <property type="match status" value="1"/>
</dbReference>
<dbReference type="CDD" id="cd16144">
    <property type="entry name" value="ARS_like"/>
    <property type="match status" value="1"/>
</dbReference>
<dbReference type="Gene3D" id="3.40.720.10">
    <property type="entry name" value="Alkaline Phosphatase, subunit A"/>
    <property type="match status" value="1"/>
</dbReference>
<evidence type="ECO:0000256" key="8">
    <source>
        <dbReference type="SAM" id="SignalP"/>
    </source>
</evidence>
<proteinExistence type="inferred from homology"/>
<feature type="region of interest" description="Disordered" evidence="7">
    <location>
        <begin position="682"/>
        <end position="718"/>
    </location>
</feature>
<evidence type="ECO:0000313" key="11">
    <source>
        <dbReference type="Proteomes" id="UP000319817"/>
    </source>
</evidence>
<organism evidence="10 11">
    <name type="scientific">Stieleria marina</name>
    <dbReference type="NCBI Taxonomy" id="1930275"/>
    <lineage>
        <taxon>Bacteria</taxon>
        <taxon>Pseudomonadati</taxon>
        <taxon>Planctomycetota</taxon>
        <taxon>Planctomycetia</taxon>
        <taxon>Pirellulales</taxon>
        <taxon>Pirellulaceae</taxon>
        <taxon>Stieleria</taxon>
    </lineage>
</organism>
<keyword evidence="4 8" id="KW-0732">Signal</keyword>